<proteinExistence type="predicted"/>
<sequence length="171" mass="18030">MGLFDFLKGKDKNSSQETKEGKVYSPVNGKLVAIDEVADPVFSQKMMGDGFAVIPTDGDIYSPVDGKVMSVFPTKHAVGIAMDNGVEVLVHMGLDTVELEGKPFTTTVTEGQEVTKDTKISTVDLEALAAAEKDNAMVVVFTNMDKVGSFDMIDSGSTVTAAGDIGSVTAK</sequence>
<comment type="subcellular location">
    <subcellularLocation>
        <location evidence="2">Cell membrane</location>
        <topology evidence="2">Multi-pass membrane protein</topology>
    </subcellularLocation>
    <subcellularLocation>
        <location evidence="1">Cytoplasm</location>
    </subcellularLocation>
</comment>
<dbReference type="FunFam" id="2.70.70.10:FF:000001">
    <property type="entry name" value="PTS system glucose-specific IIA component"/>
    <property type="match status" value="1"/>
</dbReference>
<dbReference type="Pfam" id="PF00358">
    <property type="entry name" value="PTS_EIIA_1"/>
    <property type="match status" value="1"/>
</dbReference>
<dbReference type="InterPro" id="IPR011055">
    <property type="entry name" value="Dup_hybrid_motif"/>
</dbReference>
<dbReference type="PROSITE" id="PS51093">
    <property type="entry name" value="PTS_EIIA_TYPE_1"/>
    <property type="match status" value="1"/>
</dbReference>
<feature type="compositionally biased region" description="Basic and acidic residues" evidence="8">
    <location>
        <begin position="7"/>
        <end position="21"/>
    </location>
</feature>
<keyword evidence="3" id="KW-0813">Transport</keyword>
<dbReference type="AlphaFoldDB" id="A0A1I5V1S3"/>
<dbReference type="EMBL" id="FOXW01000001">
    <property type="protein sequence ID" value="SFQ01445.1"/>
    <property type="molecule type" value="Genomic_DNA"/>
</dbReference>
<keyword evidence="4" id="KW-0762">Sugar transport</keyword>
<evidence type="ECO:0000313" key="10">
    <source>
        <dbReference type="EMBL" id="SFQ01445.1"/>
    </source>
</evidence>
<reference evidence="10 11" key="1">
    <citation type="submission" date="2016-10" db="EMBL/GenBank/DDBJ databases">
        <authorList>
            <person name="de Groot N.N."/>
        </authorList>
    </citation>
    <scope>NUCLEOTIDE SEQUENCE [LARGE SCALE GENOMIC DNA]</scope>
    <source>
        <strain evidence="10 11">DSM 20581</strain>
    </source>
</reference>
<gene>
    <name evidence="10" type="ORF">SAMN04488506_0309</name>
</gene>
<evidence type="ECO:0000256" key="5">
    <source>
        <dbReference type="ARBA" id="ARBA00022679"/>
    </source>
</evidence>
<dbReference type="GO" id="GO:0005886">
    <property type="term" value="C:plasma membrane"/>
    <property type="evidence" value="ECO:0007669"/>
    <property type="project" value="UniProtKB-SubCell"/>
</dbReference>
<dbReference type="RefSeq" id="WP_092479384.1">
    <property type="nucleotide sequence ID" value="NZ_CP126128.1"/>
</dbReference>
<feature type="domain" description="PTS EIIA type-1" evidence="9">
    <location>
        <begin position="39"/>
        <end position="143"/>
    </location>
</feature>
<keyword evidence="6" id="KW-0598">Phosphotransferase system</keyword>
<keyword evidence="5" id="KW-0808">Transferase</keyword>
<protein>
    <submittedName>
        <fullName evidence="10">PTS system IIA component, Glc family</fullName>
    </submittedName>
</protein>
<dbReference type="PANTHER" id="PTHR45008:SF1">
    <property type="entry name" value="PTS SYSTEM GLUCOSE-SPECIFIC EIIA COMPONENT"/>
    <property type="match status" value="1"/>
</dbReference>
<dbReference type="GO" id="GO:0009401">
    <property type="term" value="P:phosphoenolpyruvate-dependent sugar phosphotransferase system"/>
    <property type="evidence" value="ECO:0007669"/>
    <property type="project" value="UniProtKB-KW"/>
</dbReference>
<evidence type="ECO:0000256" key="4">
    <source>
        <dbReference type="ARBA" id="ARBA00022597"/>
    </source>
</evidence>
<dbReference type="PANTHER" id="PTHR45008">
    <property type="entry name" value="PTS SYSTEM GLUCOSE-SPECIFIC EIIA COMPONENT"/>
    <property type="match status" value="1"/>
</dbReference>
<dbReference type="InterPro" id="IPR050890">
    <property type="entry name" value="PTS_EIIA_component"/>
</dbReference>
<dbReference type="GO" id="GO:0016301">
    <property type="term" value="F:kinase activity"/>
    <property type="evidence" value="ECO:0007669"/>
    <property type="project" value="UniProtKB-KW"/>
</dbReference>
<dbReference type="Gene3D" id="2.70.70.10">
    <property type="entry name" value="Glucose Permease (Domain IIA)"/>
    <property type="match status" value="1"/>
</dbReference>
<dbReference type="InterPro" id="IPR001127">
    <property type="entry name" value="PTS_EIIA_1_perm"/>
</dbReference>
<evidence type="ECO:0000256" key="3">
    <source>
        <dbReference type="ARBA" id="ARBA00022448"/>
    </source>
</evidence>
<dbReference type="SUPFAM" id="SSF51261">
    <property type="entry name" value="Duplicated hybrid motif"/>
    <property type="match status" value="1"/>
</dbReference>
<evidence type="ECO:0000256" key="2">
    <source>
        <dbReference type="ARBA" id="ARBA00004651"/>
    </source>
</evidence>
<evidence type="ECO:0000256" key="6">
    <source>
        <dbReference type="ARBA" id="ARBA00022683"/>
    </source>
</evidence>
<dbReference type="NCBIfam" id="TIGR00830">
    <property type="entry name" value="PTBA"/>
    <property type="match status" value="1"/>
</dbReference>
<dbReference type="Proteomes" id="UP000199136">
    <property type="component" value="Unassembled WGS sequence"/>
</dbReference>
<dbReference type="GO" id="GO:0005737">
    <property type="term" value="C:cytoplasm"/>
    <property type="evidence" value="ECO:0007669"/>
    <property type="project" value="UniProtKB-SubCell"/>
</dbReference>
<dbReference type="OrthoDB" id="9769191at2"/>
<accession>A0A1I5V1S3</accession>
<keyword evidence="7" id="KW-0418">Kinase</keyword>
<keyword evidence="11" id="KW-1185">Reference proteome</keyword>
<dbReference type="STRING" id="82801.SAMN04488506_0309"/>
<dbReference type="PROSITE" id="PS00371">
    <property type="entry name" value="PTS_EIIA_TYPE_1_HIS"/>
    <property type="match status" value="1"/>
</dbReference>
<organism evidence="10 11">
    <name type="scientific">Desemzia incerta</name>
    <dbReference type="NCBI Taxonomy" id="82801"/>
    <lineage>
        <taxon>Bacteria</taxon>
        <taxon>Bacillati</taxon>
        <taxon>Bacillota</taxon>
        <taxon>Bacilli</taxon>
        <taxon>Lactobacillales</taxon>
        <taxon>Carnobacteriaceae</taxon>
        <taxon>Desemzia</taxon>
    </lineage>
</organism>
<feature type="region of interest" description="Disordered" evidence="8">
    <location>
        <begin position="1"/>
        <end position="21"/>
    </location>
</feature>
<evidence type="ECO:0000313" key="11">
    <source>
        <dbReference type="Proteomes" id="UP000199136"/>
    </source>
</evidence>
<name>A0A1I5V1S3_9LACT</name>
<evidence type="ECO:0000256" key="1">
    <source>
        <dbReference type="ARBA" id="ARBA00004496"/>
    </source>
</evidence>
<evidence type="ECO:0000256" key="7">
    <source>
        <dbReference type="ARBA" id="ARBA00022777"/>
    </source>
</evidence>
<evidence type="ECO:0000256" key="8">
    <source>
        <dbReference type="SAM" id="MobiDB-lite"/>
    </source>
</evidence>
<evidence type="ECO:0000259" key="9">
    <source>
        <dbReference type="PROSITE" id="PS51093"/>
    </source>
</evidence>